<dbReference type="PANTHER" id="PTHR37827">
    <property type="entry name" value="TUDOR DOMAIN-CONTAINING PROTEIN"/>
    <property type="match status" value="1"/>
</dbReference>
<evidence type="ECO:0000256" key="1">
    <source>
        <dbReference type="SAM" id="MobiDB-lite"/>
    </source>
</evidence>
<dbReference type="KEGG" id="cput:CONPUDRAFT_167928"/>
<dbReference type="CDD" id="cd00085">
    <property type="entry name" value="HNHc"/>
    <property type="match status" value="1"/>
</dbReference>
<feature type="region of interest" description="Disordered" evidence="1">
    <location>
        <begin position="152"/>
        <end position="172"/>
    </location>
</feature>
<feature type="region of interest" description="Disordered" evidence="1">
    <location>
        <begin position="98"/>
        <end position="135"/>
    </location>
</feature>
<dbReference type="OrthoDB" id="4850648at2759"/>
<dbReference type="GeneID" id="19205885"/>
<reference evidence="3" key="1">
    <citation type="journal article" date="2012" name="Science">
        <title>The Paleozoic origin of enzymatic lignin decomposition reconstructed from 31 fungal genomes.</title>
        <authorList>
            <person name="Floudas D."/>
            <person name="Binder M."/>
            <person name="Riley R."/>
            <person name="Barry K."/>
            <person name="Blanchette R.A."/>
            <person name="Henrissat B."/>
            <person name="Martinez A.T."/>
            <person name="Otillar R."/>
            <person name="Spatafora J.W."/>
            <person name="Yadav J.S."/>
            <person name="Aerts A."/>
            <person name="Benoit I."/>
            <person name="Boyd A."/>
            <person name="Carlson A."/>
            <person name="Copeland A."/>
            <person name="Coutinho P.M."/>
            <person name="de Vries R.P."/>
            <person name="Ferreira P."/>
            <person name="Findley K."/>
            <person name="Foster B."/>
            <person name="Gaskell J."/>
            <person name="Glotzer D."/>
            <person name="Gorecki P."/>
            <person name="Heitman J."/>
            <person name="Hesse C."/>
            <person name="Hori C."/>
            <person name="Igarashi K."/>
            <person name="Jurgens J.A."/>
            <person name="Kallen N."/>
            <person name="Kersten P."/>
            <person name="Kohler A."/>
            <person name="Kuees U."/>
            <person name="Kumar T.K.A."/>
            <person name="Kuo A."/>
            <person name="LaButti K."/>
            <person name="Larrondo L.F."/>
            <person name="Lindquist E."/>
            <person name="Ling A."/>
            <person name="Lombard V."/>
            <person name="Lucas S."/>
            <person name="Lundell T."/>
            <person name="Martin R."/>
            <person name="McLaughlin D.J."/>
            <person name="Morgenstern I."/>
            <person name="Morin E."/>
            <person name="Murat C."/>
            <person name="Nagy L.G."/>
            <person name="Nolan M."/>
            <person name="Ohm R.A."/>
            <person name="Patyshakuliyeva A."/>
            <person name="Rokas A."/>
            <person name="Ruiz-Duenas F.J."/>
            <person name="Sabat G."/>
            <person name="Salamov A."/>
            <person name="Samejima M."/>
            <person name="Schmutz J."/>
            <person name="Slot J.C."/>
            <person name="St John F."/>
            <person name="Stenlid J."/>
            <person name="Sun H."/>
            <person name="Sun S."/>
            <person name="Syed K."/>
            <person name="Tsang A."/>
            <person name="Wiebenga A."/>
            <person name="Young D."/>
            <person name="Pisabarro A."/>
            <person name="Eastwood D.C."/>
            <person name="Martin F."/>
            <person name="Cullen D."/>
            <person name="Grigoriev I.V."/>
            <person name="Hibbett D.S."/>
        </authorList>
    </citation>
    <scope>NUCLEOTIDE SEQUENCE [LARGE SCALE GENOMIC DNA]</scope>
    <source>
        <strain evidence="3">RWD-64-598 SS2</strain>
    </source>
</reference>
<evidence type="ECO:0008006" key="4">
    <source>
        <dbReference type="Google" id="ProtNLM"/>
    </source>
</evidence>
<dbReference type="InterPro" id="IPR003615">
    <property type="entry name" value="HNH_nuc"/>
</dbReference>
<sequence>MSPTFDESSTQFLIFKDCLARRLLSYPAFASQSDPTDTDELDDFTTFLASETWSALPEALRQLSPDSADAGYTADVDDLISTSVDLIPPNVLETLTTYVAPSPPSVPSSSPTKLSKTSKKPAKKSTKPPPAFSAPGLLEDVLTEYASEARAPDMSTADSDLPPNGVPKGGWKSTRADECEICEREVHLTYHHLIPRAVHDKVLKRGWHPEDKLNSVAWLCRHCHSFVHRVATHEELAREFYTVEMLLEREDVQKWRAYASRQRWGVRPKKNPTSSFARQVLSQGA</sequence>
<organism evidence="2 3">
    <name type="scientific">Coniophora puteana (strain RWD-64-598)</name>
    <name type="common">Brown rot fungus</name>
    <dbReference type="NCBI Taxonomy" id="741705"/>
    <lineage>
        <taxon>Eukaryota</taxon>
        <taxon>Fungi</taxon>
        <taxon>Dikarya</taxon>
        <taxon>Basidiomycota</taxon>
        <taxon>Agaricomycotina</taxon>
        <taxon>Agaricomycetes</taxon>
        <taxon>Agaricomycetidae</taxon>
        <taxon>Boletales</taxon>
        <taxon>Coniophorineae</taxon>
        <taxon>Coniophoraceae</taxon>
        <taxon>Coniophora</taxon>
    </lineage>
</organism>
<evidence type="ECO:0000313" key="3">
    <source>
        <dbReference type="Proteomes" id="UP000053558"/>
    </source>
</evidence>
<evidence type="ECO:0000313" key="2">
    <source>
        <dbReference type="EMBL" id="EIW77941.1"/>
    </source>
</evidence>
<name>A0A5M3MH49_CONPW</name>
<dbReference type="AlphaFoldDB" id="A0A5M3MH49"/>
<feature type="region of interest" description="Disordered" evidence="1">
    <location>
        <begin position="266"/>
        <end position="285"/>
    </location>
</feature>
<accession>A0A5M3MH49</accession>
<dbReference type="EMBL" id="JH711583">
    <property type="protein sequence ID" value="EIW77941.1"/>
    <property type="molecule type" value="Genomic_DNA"/>
</dbReference>
<dbReference type="PANTHER" id="PTHR37827:SF1">
    <property type="entry name" value="HNH DOMAIN-CONTAINING PROTEIN"/>
    <property type="match status" value="1"/>
</dbReference>
<gene>
    <name evidence="2" type="ORF">CONPUDRAFT_167928</name>
</gene>
<protein>
    <recommendedName>
        <fullName evidence="4">HNH domain-containing protein</fullName>
    </recommendedName>
</protein>
<keyword evidence="3" id="KW-1185">Reference proteome</keyword>
<feature type="compositionally biased region" description="Polar residues" evidence="1">
    <location>
        <begin position="271"/>
        <end position="285"/>
    </location>
</feature>
<comment type="caution">
    <text evidence="2">The sequence shown here is derived from an EMBL/GenBank/DDBJ whole genome shotgun (WGS) entry which is preliminary data.</text>
</comment>
<dbReference type="RefSeq" id="XP_007772237.1">
    <property type="nucleotide sequence ID" value="XM_007774047.1"/>
</dbReference>
<dbReference type="Proteomes" id="UP000053558">
    <property type="component" value="Unassembled WGS sequence"/>
</dbReference>
<feature type="compositionally biased region" description="Basic residues" evidence="1">
    <location>
        <begin position="116"/>
        <end position="126"/>
    </location>
</feature>
<proteinExistence type="predicted"/>